<evidence type="ECO:0000256" key="2">
    <source>
        <dbReference type="ARBA" id="ARBA00022980"/>
    </source>
</evidence>
<dbReference type="InterPro" id="IPR018265">
    <property type="entry name" value="Ribosomal_bL35_CS"/>
</dbReference>
<evidence type="ECO:0000256" key="1">
    <source>
        <dbReference type="ARBA" id="ARBA00006598"/>
    </source>
</evidence>
<dbReference type="GO" id="GO:1990904">
    <property type="term" value="C:ribonucleoprotein complex"/>
    <property type="evidence" value="ECO:0007669"/>
    <property type="project" value="UniProtKB-KW"/>
</dbReference>
<dbReference type="GO" id="GO:0003735">
    <property type="term" value="F:structural constituent of ribosome"/>
    <property type="evidence" value="ECO:0007669"/>
    <property type="project" value="InterPro"/>
</dbReference>
<evidence type="ECO:0000256" key="5">
    <source>
        <dbReference type="RuleBase" id="RU000568"/>
    </source>
</evidence>
<dbReference type="InterPro" id="IPR021137">
    <property type="entry name" value="Ribosomal_bL35-like"/>
</dbReference>
<dbReference type="SUPFAM" id="SSF143034">
    <property type="entry name" value="L35p-like"/>
    <property type="match status" value="1"/>
</dbReference>
<reference evidence="6 7" key="1">
    <citation type="journal article" date="2015" name="Nature">
        <title>rRNA introns, odd ribosomes, and small enigmatic genomes across a large radiation of phyla.</title>
        <authorList>
            <person name="Brown C.T."/>
            <person name="Hug L.A."/>
            <person name="Thomas B.C."/>
            <person name="Sharon I."/>
            <person name="Castelle C.J."/>
            <person name="Singh A."/>
            <person name="Wilkins M.J."/>
            <person name="Williams K.H."/>
            <person name="Banfield J.F."/>
        </authorList>
    </citation>
    <scope>NUCLEOTIDE SEQUENCE [LARGE SCALE GENOMIC DNA]</scope>
</reference>
<accession>A0A0G0MK51</accession>
<dbReference type="GO" id="GO:0006412">
    <property type="term" value="P:translation"/>
    <property type="evidence" value="ECO:0007669"/>
    <property type="project" value="UniProtKB-UniRule"/>
</dbReference>
<comment type="caution">
    <text evidence="6">The sequence shown here is derived from an EMBL/GenBank/DDBJ whole genome shotgun (WGS) entry which is preliminary data.</text>
</comment>
<gene>
    <name evidence="4" type="primary">rpmI</name>
    <name evidence="6" type="ORF">US86_C0012G0006</name>
</gene>
<evidence type="ECO:0000256" key="4">
    <source>
        <dbReference type="HAMAP-Rule" id="MF_00514"/>
    </source>
</evidence>
<dbReference type="PATRIC" id="fig|1618422.5.peg.1145"/>
<proteinExistence type="inferred from homology"/>
<dbReference type="EMBL" id="LBUP01000012">
    <property type="protein sequence ID" value="KKQ65291.1"/>
    <property type="molecule type" value="Genomic_DNA"/>
</dbReference>
<keyword evidence="2 4" id="KW-0689">Ribosomal protein</keyword>
<keyword evidence="3 4" id="KW-0687">Ribonucleoprotein</keyword>
<evidence type="ECO:0000313" key="6">
    <source>
        <dbReference type="EMBL" id="KKQ65291.1"/>
    </source>
</evidence>
<dbReference type="HAMAP" id="MF_00514">
    <property type="entry name" value="Ribosomal_bL35"/>
    <property type="match status" value="1"/>
</dbReference>
<protein>
    <recommendedName>
        <fullName evidence="4">Large ribosomal subunit protein bL35</fullName>
    </recommendedName>
</protein>
<organism evidence="6 7">
    <name type="scientific">Candidatus Daviesbacteria bacterium GW2011_GWA2_38_24</name>
    <dbReference type="NCBI Taxonomy" id="1618422"/>
    <lineage>
        <taxon>Bacteria</taxon>
        <taxon>Candidatus Daviesiibacteriota</taxon>
    </lineage>
</organism>
<dbReference type="Pfam" id="PF01632">
    <property type="entry name" value="Ribosomal_L35p"/>
    <property type="match status" value="1"/>
</dbReference>
<evidence type="ECO:0000256" key="3">
    <source>
        <dbReference type="ARBA" id="ARBA00023274"/>
    </source>
</evidence>
<comment type="similarity">
    <text evidence="1 4 5">Belongs to the bacterial ribosomal protein bL35 family.</text>
</comment>
<dbReference type="Gene3D" id="4.10.410.60">
    <property type="match status" value="1"/>
</dbReference>
<dbReference type="GO" id="GO:0005840">
    <property type="term" value="C:ribosome"/>
    <property type="evidence" value="ECO:0007669"/>
    <property type="project" value="UniProtKB-KW"/>
</dbReference>
<dbReference type="InterPro" id="IPR001706">
    <property type="entry name" value="Ribosomal_bL35"/>
</dbReference>
<dbReference type="Proteomes" id="UP000034235">
    <property type="component" value="Unassembled WGS sequence"/>
</dbReference>
<dbReference type="AlphaFoldDB" id="A0A0G0MK51"/>
<sequence length="66" mass="7614">MRIKHKTKKSVIKRVKITGTGKIMRSHQLRANHLRRHKSKSALRRHAVPVKVAKGDAKQIKRMLGI</sequence>
<dbReference type="InterPro" id="IPR037229">
    <property type="entry name" value="Ribosomal_bL35_sf"/>
</dbReference>
<evidence type="ECO:0000313" key="7">
    <source>
        <dbReference type="Proteomes" id="UP000034235"/>
    </source>
</evidence>
<name>A0A0G0MK51_9BACT</name>
<dbReference type="PROSITE" id="PS00936">
    <property type="entry name" value="RIBOSOMAL_L35"/>
    <property type="match status" value="1"/>
</dbReference>
<dbReference type="PRINTS" id="PR00064">
    <property type="entry name" value="RIBOSOMALL35"/>
</dbReference>